<dbReference type="Proteomes" id="UP001157439">
    <property type="component" value="Unassembled WGS sequence"/>
</dbReference>
<reference evidence="2 3" key="1">
    <citation type="journal article" date="2014" name="Int. J. Syst. Evol. Microbiol.">
        <title>Complete genome sequence of Corynebacterium casei LMG S-19264T (=DSM 44701T), isolated from a smear-ripened cheese.</title>
        <authorList>
            <consortium name="US DOE Joint Genome Institute (JGI-PGF)"/>
            <person name="Walter F."/>
            <person name="Albersmeier A."/>
            <person name="Kalinowski J."/>
            <person name="Ruckert C."/>
        </authorList>
    </citation>
    <scope>NUCLEOTIDE SEQUENCE [LARGE SCALE GENOMIC DNA]</scope>
    <source>
        <strain evidence="2 3">NBRC 112785</strain>
    </source>
</reference>
<comment type="caution">
    <text evidence="2">The sequence shown here is derived from an EMBL/GenBank/DDBJ whole genome shotgun (WGS) entry which is preliminary data.</text>
</comment>
<dbReference type="InterPro" id="IPR008228">
    <property type="entry name" value="UCP006173"/>
</dbReference>
<dbReference type="NCBIfam" id="NF003507">
    <property type="entry name" value="PRK05170.2-5"/>
    <property type="match status" value="1"/>
</dbReference>
<dbReference type="PANTHER" id="PTHR37421">
    <property type="entry name" value="UPF0260 PROTEIN YCGN"/>
    <property type="match status" value="1"/>
</dbReference>
<accession>A0AA37X0F5</accession>
<dbReference type="InterPro" id="IPR005358">
    <property type="entry name" value="Puta_zinc/iron-chelating_dom"/>
</dbReference>
<comment type="similarity">
    <text evidence="1">Belongs to the UPF0260 family.</text>
</comment>
<dbReference type="NCBIfam" id="NF003501">
    <property type="entry name" value="PRK05170.1-5"/>
    <property type="match status" value="1"/>
</dbReference>
<gene>
    <name evidence="2" type="ORF">GCM10007894_27180</name>
</gene>
<dbReference type="PANTHER" id="PTHR37421:SF1">
    <property type="entry name" value="UPF0260 PROTEIN YCGN"/>
    <property type="match status" value="1"/>
</dbReference>
<dbReference type="Pfam" id="PF03692">
    <property type="entry name" value="CxxCxxCC"/>
    <property type="match status" value="1"/>
</dbReference>
<sequence length="152" mass="17740">MASKYKAGTGFWETKSLSELTSDEWEQLCDGCGKCCLNKVIDDDTDDIYYTEVACKLLDDKSCQCKQYETRFKYVPDCVTITLENIESLPWLPNSCAYKRLYYGESLPKWHYLIAGDKRKMHRKQKSVQGKTICETQIKELQDHIVIWPIMD</sequence>
<protein>
    <recommendedName>
        <fullName evidence="1">UPF0260 protein GCM10007894_27180</fullName>
    </recommendedName>
</protein>
<dbReference type="HAMAP" id="MF_00676">
    <property type="entry name" value="UPF0260"/>
    <property type="match status" value="1"/>
</dbReference>
<proteinExistence type="inferred from homology"/>
<name>A0AA37X0F5_9GAMM</name>
<evidence type="ECO:0000313" key="3">
    <source>
        <dbReference type="Proteomes" id="UP001157439"/>
    </source>
</evidence>
<dbReference type="PIRSF" id="PIRSF006173">
    <property type="entry name" value="UCP006173"/>
    <property type="match status" value="1"/>
</dbReference>
<dbReference type="RefSeq" id="WP_095499504.1">
    <property type="nucleotide sequence ID" value="NZ_BSPO01000003.1"/>
</dbReference>
<dbReference type="NCBIfam" id="NF003500">
    <property type="entry name" value="PRK05170.1-4"/>
    <property type="match status" value="1"/>
</dbReference>
<evidence type="ECO:0000313" key="2">
    <source>
        <dbReference type="EMBL" id="GLS84741.1"/>
    </source>
</evidence>
<dbReference type="AlphaFoldDB" id="A0AA37X0F5"/>
<dbReference type="EMBL" id="BSPO01000003">
    <property type="protein sequence ID" value="GLS84741.1"/>
    <property type="molecule type" value="Genomic_DNA"/>
</dbReference>
<organism evidence="2 3">
    <name type="scientific">Paraferrimonas haliotis</name>
    <dbReference type="NCBI Taxonomy" id="2013866"/>
    <lineage>
        <taxon>Bacteria</taxon>
        <taxon>Pseudomonadati</taxon>
        <taxon>Pseudomonadota</taxon>
        <taxon>Gammaproteobacteria</taxon>
        <taxon>Alteromonadales</taxon>
        <taxon>Ferrimonadaceae</taxon>
        <taxon>Paraferrimonas</taxon>
    </lineage>
</organism>
<keyword evidence="3" id="KW-1185">Reference proteome</keyword>
<evidence type="ECO:0000256" key="1">
    <source>
        <dbReference type="HAMAP-Rule" id="MF_00676"/>
    </source>
</evidence>